<reference evidence="2" key="1">
    <citation type="journal article" date="2014" name="Cell">
        <title>The Architecture of a Scrambled Genome Reveals Massive Levels of Genomic Rearrangement during Development.</title>
        <authorList>
            <person name="Chen X."/>
            <person name="Bracht J.R."/>
            <person name="Goldman A.D."/>
            <person name="Dolzhenko E."/>
            <person name="Clay D.M."/>
            <person name="Swart E.C."/>
            <person name="Perlman D.H."/>
            <person name="Doak T.G."/>
            <person name="Stuart A."/>
            <person name="Amemiya C.T."/>
            <person name="Sebra R.P."/>
            <person name="Landweber L.F."/>
        </authorList>
    </citation>
    <scope>NUCLEOTIDE SEQUENCE [LARGE SCALE GENOMIC DNA]</scope>
    <source>
        <strain evidence="2">JRB310</strain>
    </source>
</reference>
<accession>A0A073IB02</accession>
<gene>
    <name evidence="1" type="ORF">OXYTRIMIC_295</name>
</gene>
<dbReference type="AlphaFoldDB" id="A0A073IB02"/>
<dbReference type="EMBL" id="ARYC01017197">
    <property type="protein sequence ID" value="KEJ82552.1"/>
    <property type="molecule type" value="Genomic_DNA"/>
</dbReference>
<evidence type="ECO:0000313" key="1">
    <source>
        <dbReference type="EMBL" id="KEJ82552.1"/>
    </source>
</evidence>
<organism evidence="1 2">
    <name type="scientific">Oxytricha trifallax</name>
    <dbReference type="NCBI Taxonomy" id="1172189"/>
    <lineage>
        <taxon>Eukaryota</taxon>
        <taxon>Sar</taxon>
        <taxon>Alveolata</taxon>
        <taxon>Ciliophora</taxon>
        <taxon>Intramacronucleata</taxon>
        <taxon>Spirotrichea</taxon>
        <taxon>Stichotrichia</taxon>
        <taxon>Sporadotrichida</taxon>
        <taxon>Oxytrichidae</taxon>
        <taxon>Oxytrichinae</taxon>
        <taxon>Oxytricha</taxon>
    </lineage>
</organism>
<name>A0A073IB02_9SPIT</name>
<proteinExistence type="predicted"/>
<keyword evidence="2" id="KW-1185">Reference proteome</keyword>
<comment type="caution">
    <text evidence="1">The sequence shown here is derived from an EMBL/GenBank/DDBJ whole genome shotgun (WGS) entry which is preliminary data.</text>
</comment>
<protein>
    <submittedName>
        <fullName evidence="1">Uncharacterized protein</fullName>
    </submittedName>
</protein>
<dbReference type="Proteomes" id="UP000053232">
    <property type="component" value="Unassembled WGS sequence"/>
</dbReference>
<evidence type="ECO:0000313" key="2">
    <source>
        <dbReference type="Proteomes" id="UP000053232"/>
    </source>
</evidence>
<sequence length="137" mass="15812">MMRKIERKQPDLIGLGETRLQRIKGLNKRNITQIRLAENGGVLALNGGRFKMKTVCNVEHITLGRLSIQHFHRKHTIKLEQGSKGTTKQNTIYDQISETHMQGSKNYSYGRFQLPYQGVKQKTREGRFKDIDSVSKE</sequence>